<gene>
    <name evidence="1" type="ORF">MM415B02115_0019</name>
</gene>
<evidence type="ECO:0000313" key="1">
    <source>
        <dbReference type="EMBL" id="QJA86217.1"/>
    </source>
</evidence>
<sequence length="247" mass="26358">MGNVLVNPSLGQTLTVNPTLGQTQKLYSGGSNTVLKYLPEAGPTPTQITDLSGHGNHAAFTDAPAIVQINGRNCYQFVSAQTNYCTVPDITELLGATAATWCAYVRKDAYVLSQYVMTDWGVAGKQNWVLGNESTENRWSAIVAGGTSANKAEVAVNNVFTTGWHFVWMRFMGGVSLESGIDSTVGTPDTTSVPAIVASASDGTTYIGRLATTYSSMTLGALAIFPRAITDAERDLWRYKVQTLLGV</sequence>
<dbReference type="InterPro" id="IPR013320">
    <property type="entry name" value="ConA-like_dom_sf"/>
</dbReference>
<organism evidence="1">
    <name type="scientific">viral metagenome</name>
    <dbReference type="NCBI Taxonomy" id="1070528"/>
    <lineage>
        <taxon>unclassified sequences</taxon>
        <taxon>metagenomes</taxon>
        <taxon>organismal metagenomes</taxon>
    </lineage>
</organism>
<dbReference type="AlphaFoldDB" id="A0A6M3KVR9"/>
<protein>
    <submittedName>
        <fullName evidence="1">Putative lectin/glucanase superfamily protein</fullName>
    </submittedName>
</protein>
<dbReference type="GO" id="GO:0030246">
    <property type="term" value="F:carbohydrate binding"/>
    <property type="evidence" value="ECO:0007669"/>
    <property type="project" value="UniProtKB-KW"/>
</dbReference>
<reference evidence="1" key="1">
    <citation type="submission" date="2020-03" db="EMBL/GenBank/DDBJ databases">
        <title>The deep terrestrial virosphere.</title>
        <authorList>
            <person name="Holmfeldt K."/>
            <person name="Nilsson E."/>
            <person name="Simone D."/>
            <person name="Lopez-Fernandez M."/>
            <person name="Wu X."/>
            <person name="de Brujin I."/>
            <person name="Lundin D."/>
            <person name="Andersson A."/>
            <person name="Bertilsson S."/>
            <person name="Dopson M."/>
        </authorList>
    </citation>
    <scope>NUCLEOTIDE SEQUENCE</scope>
    <source>
        <strain evidence="1">MM415B02115</strain>
    </source>
</reference>
<proteinExistence type="predicted"/>
<keyword evidence="1" id="KW-0430">Lectin</keyword>
<name>A0A6M3KVR9_9ZZZZ</name>
<accession>A0A6M3KVR9</accession>
<dbReference type="SUPFAM" id="SSF49899">
    <property type="entry name" value="Concanavalin A-like lectins/glucanases"/>
    <property type="match status" value="1"/>
</dbReference>
<dbReference type="Gene3D" id="2.60.120.200">
    <property type="match status" value="1"/>
</dbReference>
<dbReference type="EMBL" id="MT142622">
    <property type="protein sequence ID" value="QJA86217.1"/>
    <property type="molecule type" value="Genomic_DNA"/>
</dbReference>